<sequence length="517" mass="57650">MIKIKYLTLSIVGAAFIGCGGGGGTTSTTIDKTVTGSVEASYLKNVKVCVKDSEICTLTDSQGKFKLPVEYPIAVDLYIGENKLGSVDITSRDFEITPSILADANVSLSGYLGAFLHFASTGKLNTTYCDMNNIKNLELNANGNTIIEKLKNYSYKDGNLTFRVNDKNYTITFNDVDYYITSNPLKAGIKDIEYGGAATVGDYVNFNLDYHNKKIAFKFRGKVLNNYQKSVGIYDLYKNMFFIGDDASSFFFVTRGIMVSKIVNSKGSFDTITIPSNYRKLTVNDISKTYNVMVKGLNLNNDYYNAFVNITLNPDKTYLMFVKTLDNNNLALSFTGKWELDNENRVVVYNNNNEPFLYLKIKKGYYKNILVLDGINGGFGLGVEAKDITKNDLKTYYYLNIQPINSQTTKVCFGYSTEKMVDTNKIEIKETDQKCMIARSYTSQGVITFEQVPVSSQRVYVQTINPTFNINGQDIKLSGIAVDNNQISIIDGDNGLYINYSFDLNKSGSIGSDRGLN</sequence>
<accession>A0ABX5VBX2</accession>
<dbReference type="EMBL" id="CP040463">
    <property type="protein sequence ID" value="QCT94121.1"/>
    <property type="molecule type" value="Genomic_DNA"/>
</dbReference>
<dbReference type="RefSeq" id="WP_138323014.1">
    <property type="nucleotide sequence ID" value="NZ_CP040463.1"/>
</dbReference>
<evidence type="ECO:0000313" key="2">
    <source>
        <dbReference type="Proteomes" id="UP000306825"/>
    </source>
</evidence>
<organism evidence="1 2">
    <name type="scientific">Caminibacter mediatlanticus TB-2</name>
    <dbReference type="NCBI Taxonomy" id="391592"/>
    <lineage>
        <taxon>Bacteria</taxon>
        <taxon>Pseudomonadati</taxon>
        <taxon>Campylobacterota</taxon>
        <taxon>Epsilonproteobacteria</taxon>
        <taxon>Nautiliales</taxon>
        <taxon>Nautiliaceae</taxon>
        <taxon>Caminibacter</taxon>
    </lineage>
</organism>
<dbReference type="PROSITE" id="PS51257">
    <property type="entry name" value="PROKAR_LIPOPROTEIN"/>
    <property type="match status" value="1"/>
</dbReference>
<protein>
    <recommendedName>
        <fullName evidence="3">Lipoprotein</fullName>
    </recommendedName>
</protein>
<gene>
    <name evidence="1" type="ORF">FE773_02700</name>
</gene>
<keyword evidence="2" id="KW-1185">Reference proteome</keyword>
<reference evidence="1 2" key="1">
    <citation type="submission" date="2019-05" db="EMBL/GenBank/DDBJ databases">
        <title>A comparative analysis of the Nautiliaceae.</title>
        <authorList>
            <person name="Grosche A."/>
            <person name="Smedile F."/>
            <person name="Vetriani C."/>
        </authorList>
    </citation>
    <scope>NUCLEOTIDE SEQUENCE [LARGE SCALE GENOMIC DNA]</scope>
    <source>
        <strain evidence="1 2">TB-2</strain>
    </source>
</reference>
<proteinExistence type="predicted"/>
<name>A0ABX5VBX2_9BACT</name>
<dbReference type="Proteomes" id="UP000306825">
    <property type="component" value="Chromosome"/>
</dbReference>
<evidence type="ECO:0008006" key="3">
    <source>
        <dbReference type="Google" id="ProtNLM"/>
    </source>
</evidence>
<evidence type="ECO:0000313" key="1">
    <source>
        <dbReference type="EMBL" id="QCT94121.1"/>
    </source>
</evidence>